<proteinExistence type="predicted"/>
<feature type="transmembrane region" description="Helical" evidence="10">
    <location>
        <begin position="23"/>
        <end position="43"/>
    </location>
</feature>
<comment type="catalytic activity">
    <reaction evidence="1">
        <text>ATP + protein L-histidine = ADP + protein N-phospho-L-histidine.</text>
        <dbReference type="EC" id="2.7.13.3"/>
    </reaction>
</comment>
<reference evidence="12" key="1">
    <citation type="journal article" date="2014" name="Int. J. Syst. Evol. Microbiol.">
        <title>Complete genome sequence of Corynebacterium casei LMG S-19264T (=DSM 44701T), isolated from a smear-ripened cheese.</title>
        <authorList>
            <consortium name="US DOE Joint Genome Institute (JGI-PGF)"/>
            <person name="Walter F."/>
            <person name="Albersmeier A."/>
            <person name="Kalinowski J."/>
            <person name="Ruckert C."/>
        </authorList>
    </citation>
    <scope>NUCLEOTIDE SEQUENCE</scope>
    <source>
        <strain evidence="12">CGMCC 1.10998</strain>
    </source>
</reference>
<evidence type="ECO:0000313" key="13">
    <source>
        <dbReference type="Proteomes" id="UP000637423"/>
    </source>
</evidence>
<evidence type="ECO:0000256" key="7">
    <source>
        <dbReference type="ARBA" id="ARBA00022777"/>
    </source>
</evidence>
<dbReference type="GO" id="GO:0007234">
    <property type="term" value="P:osmosensory signaling via phosphorelay pathway"/>
    <property type="evidence" value="ECO:0007669"/>
    <property type="project" value="TreeGrafter"/>
</dbReference>
<dbReference type="GO" id="GO:0005524">
    <property type="term" value="F:ATP binding"/>
    <property type="evidence" value="ECO:0007669"/>
    <property type="project" value="UniProtKB-KW"/>
</dbReference>
<dbReference type="SMART" id="SM00388">
    <property type="entry name" value="HisKA"/>
    <property type="match status" value="1"/>
</dbReference>
<dbReference type="SUPFAM" id="SSF47384">
    <property type="entry name" value="Homodimeric domain of signal transducing histidine kinase"/>
    <property type="match status" value="1"/>
</dbReference>
<evidence type="ECO:0000256" key="5">
    <source>
        <dbReference type="ARBA" id="ARBA00022679"/>
    </source>
</evidence>
<dbReference type="PIRSF" id="PIRSF037347">
    <property type="entry name" value="STHK_CHASE2_PAS_prd"/>
    <property type="match status" value="1"/>
</dbReference>
<dbReference type="GO" id="GO:0000156">
    <property type="term" value="F:phosphorelay response regulator activity"/>
    <property type="evidence" value="ECO:0007669"/>
    <property type="project" value="TreeGrafter"/>
</dbReference>
<feature type="transmembrane region" description="Helical" evidence="10">
    <location>
        <begin position="356"/>
        <end position="373"/>
    </location>
</feature>
<evidence type="ECO:0000256" key="4">
    <source>
        <dbReference type="ARBA" id="ARBA00022553"/>
    </source>
</evidence>
<dbReference type="InterPro" id="IPR003661">
    <property type="entry name" value="HisK_dim/P_dom"/>
</dbReference>
<dbReference type="SUPFAM" id="SSF55874">
    <property type="entry name" value="ATPase domain of HSP90 chaperone/DNA topoisomerase II/histidine kinase"/>
    <property type="match status" value="1"/>
</dbReference>
<protein>
    <recommendedName>
        <fullName evidence="3">histidine kinase</fullName>
        <ecNumber evidence="3">2.7.13.3</ecNumber>
    </recommendedName>
</protein>
<keyword evidence="10" id="KW-0472">Membrane</keyword>
<gene>
    <name evidence="12" type="ORF">GCM10011396_41140</name>
</gene>
<evidence type="ECO:0000256" key="1">
    <source>
        <dbReference type="ARBA" id="ARBA00000085"/>
    </source>
</evidence>
<dbReference type="InterPro" id="IPR036097">
    <property type="entry name" value="HisK_dim/P_sf"/>
</dbReference>
<comment type="subcellular location">
    <subcellularLocation>
        <location evidence="2">Cell inner membrane</location>
        <topology evidence="2">Multi-pass membrane protein</topology>
    </subcellularLocation>
</comment>
<dbReference type="RefSeq" id="WP_188567976.1">
    <property type="nucleotide sequence ID" value="NZ_BMED01000004.1"/>
</dbReference>
<dbReference type="InterPro" id="IPR036890">
    <property type="entry name" value="HATPase_C_sf"/>
</dbReference>
<dbReference type="Pfam" id="PF05226">
    <property type="entry name" value="CHASE2"/>
    <property type="match status" value="1"/>
</dbReference>
<dbReference type="GO" id="GO:0030295">
    <property type="term" value="F:protein kinase activator activity"/>
    <property type="evidence" value="ECO:0007669"/>
    <property type="project" value="TreeGrafter"/>
</dbReference>
<dbReference type="InterPro" id="IPR017181">
    <property type="entry name" value="Sig_transdc_His_kin_CHASE2"/>
</dbReference>
<keyword evidence="8" id="KW-0067">ATP-binding</keyword>
<keyword evidence="9" id="KW-0902">Two-component regulatory system</keyword>
<dbReference type="FunFam" id="3.30.565.10:FF:000006">
    <property type="entry name" value="Sensor histidine kinase WalK"/>
    <property type="match status" value="1"/>
</dbReference>
<evidence type="ECO:0000256" key="3">
    <source>
        <dbReference type="ARBA" id="ARBA00012438"/>
    </source>
</evidence>
<feature type="domain" description="Histidine kinase" evidence="11">
    <location>
        <begin position="594"/>
        <end position="812"/>
    </location>
</feature>
<dbReference type="SMART" id="SM00387">
    <property type="entry name" value="HATPase_c"/>
    <property type="match status" value="1"/>
</dbReference>
<dbReference type="PRINTS" id="PR00344">
    <property type="entry name" value="BCTRLSENSOR"/>
</dbReference>
<keyword evidence="4" id="KW-0597">Phosphoprotein</keyword>
<keyword evidence="5" id="KW-0808">Transferase</keyword>
<keyword evidence="10" id="KW-0812">Transmembrane</keyword>
<dbReference type="InterPro" id="IPR050351">
    <property type="entry name" value="BphY/WalK/GraS-like"/>
</dbReference>
<organism evidence="12 13">
    <name type="scientific">Undibacterium terreum</name>
    <dbReference type="NCBI Taxonomy" id="1224302"/>
    <lineage>
        <taxon>Bacteria</taxon>
        <taxon>Pseudomonadati</taxon>
        <taxon>Pseudomonadota</taxon>
        <taxon>Betaproteobacteria</taxon>
        <taxon>Burkholderiales</taxon>
        <taxon>Oxalobacteraceae</taxon>
        <taxon>Undibacterium</taxon>
    </lineage>
</organism>
<evidence type="ECO:0000313" key="12">
    <source>
        <dbReference type="EMBL" id="GGC89676.1"/>
    </source>
</evidence>
<dbReference type="Gene3D" id="3.30.450.20">
    <property type="entry name" value="PAS domain"/>
    <property type="match status" value="1"/>
</dbReference>
<evidence type="ECO:0000256" key="6">
    <source>
        <dbReference type="ARBA" id="ARBA00022741"/>
    </source>
</evidence>
<dbReference type="EMBL" id="BMED01000004">
    <property type="protein sequence ID" value="GGC89676.1"/>
    <property type="molecule type" value="Genomic_DNA"/>
</dbReference>
<reference evidence="12" key="2">
    <citation type="submission" date="2020-09" db="EMBL/GenBank/DDBJ databases">
        <authorList>
            <person name="Sun Q."/>
            <person name="Zhou Y."/>
        </authorList>
    </citation>
    <scope>NUCLEOTIDE SEQUENCE</scope>
    <source>
        <strain evidence="12">CGMCC 1.10998</strain>
    </source>
</reference>
<dbReference type="AlphaFoldDB" id="A0A916XPB3"/>
<evidence type="ECO:0000259" key="11">
    <source>
        <dbReference type="PROSITE" id="PS50109"/>
    </source>
</evidence>
<dbReference type="InterPro" id="IPR005467">
    <property type="entry name" value="His_kinase_dom"/>
</dbReference>
<keyword evidence="10" id="KW-1133">Transmembrane helix</keyword>
<keyword evidence="7 12" id="KW-0418">Kinase</keyword>
<dbReference type="Gene3D" id="3.30.565.10">
    <property type="entry name" value="Histidine kinase-like ATPase, C-terminal domain"/>
    <property type="match status" value="1"/>
</dbReference>
<keyword evidence="13" id="KW-1185">Reference proteome</keyword>
<accession>A0A916XPB3</accession>
<dbReference type="PROSITE" id="PS50109">
    <property type="entry name" value="HIS_KIN"/>
    <property type="match status" value="1"/>
</dbReference>
<evidence type="ECO:0000256" key="8">
    <source>
        <dbReference type="ARBA" id="ARBA00022840"/>
    </source>
</evidence>
<dbReference type="InterPro" id="IPR004358">
    <property type="entry name" value="Sig_transdc_His_kin-like_C"/>
</dbReference>
<feature type="transmembrane region" description="Helical" evidence="10">
    <location>
        <begin position="329"/>
        <end position="349"/>
    </location>
</feature>
<dbReference type="Pfam" id="PF02518">
    <property type="entry name" value="HATPase_c"/>
    <property type="match status" value="1"/>
</dbReference>
<dbReference type="PANTHER" id="PTHR42878">
    <property type="entry name" value="TWO-COMPONENT HISTIDINE KINASE"/>
    <property type="match status" value="1"/>
</dbReference>
<dbReference type="GO" id="GO:0000155">
    <property type="term" value="F:phosphorelay sensor kinase activity"/>
    <property type="evidence" value="ECO:0007669"/>
    <property type="project" value="InterPro"/>
</dbReference>
<dbReference type="SMART" id="SM01080">
    <property type="entry name" value="CHASE2"/>
    <property type="match status" value="1"/>
</dbReference>
<dbReference type="CDD" id="cd00082">
    <property type="entry name" value="HisKA"/>
    <property type="match status" value="1"/>
</dbReference>
<evidence type="ECO:0000256" key="10">
    <source>
        <dbReference type="SAM" id="Phobius"/>
    </source>
</evidence>
<keyword evidence="6" id="KW-0547">Nucleotide-binding</keyword>
<evidence type="ECO:0000256" key="2">
    <source>
        <dbReference type="ARBA" id="ARBA00004429"/>
    </source>
</evidence>
<dbReference type="EC" id="2.7.13.3" evidence="3"/>
<evidence type="ECO:0000256" key="9">
    <source>
        <dbReference type="ARBA" id="ARBA00023012"/>
    </source>
</evidence>
<name>A0A916XPB3_9BURK</name>
<dbReference type="InterPro" id="IPR007890">
    <property type="entry name" value="CHASE2"/>
</dbReference>
<dbReference type="PANTHER" id="PTHR42878:SF7">
    <property type="entry name" value="SENSOR HISTIDINE KINASE GLRK"/>
    <property type="match status" value="1"/>
</dbReference>
<dbReference type="Proteomes" id="UP000637423">
    <property type="component" value="Unassembled WGS sequence"/>
</dbReference>
<sequence>MKHIADAKAGTSSSAEHIALREWLIISILLLVLAAGLSLFNIMGRLDLNLYDRFMQANTQPARDDVIIVAIDDYSLNELGKWPWPRTRHAELISRLAAMQPLAIGIDIKFSEPESPQQDSAGNPVHGDTVLANAITASNRVVLPLNAEEAGAGLVATLPIPVLANAARQLGHIHVEQDRDGIVRSVFLREGIKGNWWSHFGLAMKDLGRPAAATAEIPGARLTADLRRLQYTAKPDNPNAWQRDYQMHIPFYGSAGHFKSVPYVAVLRGEVPAEFFKNKYVLVGPTAFGMADSFPTPVSGNDGVISGVEINANILSSLLDGRSIAFAPLWQTLLFCLLPVALTLLCYFLLSPRISLLVTGLVCMGLLAGSYFALTAGYWLPPSAALLTLILAYPVWSWRRLEAAMRYLAAEFLLLDKEPHLLPELAPAGKTRPAPLQDALEQRINAMQVAARRVRDLRQFVTDSLSSLPDATLVTTIDGNVLLSNQPAKDYFASIGTPQVQDALMPYLFAGMSNPKALDQTPNVEFSWWNLLDLEHTATISQGIEVSDTQGRNLIIKSAPCYSSSKELIGWIVSVIDITAIRSAERSRDESLHFISHDMRSPQASILALLELQQDQATALPQAEFISRIERAATATLSLADDFVQLVRAESQNYRLEETDMQDILLDATEEMWALSKNKNIRILSHTPGDYYPVNVDRSLMTRVLTNLLSNAIKYSPADTTITCSLQFEQGADGTVVICSISDQGYGIARADQARLFQRFQRFKHSDQGKADGIGLGMVFVKTVIDRHRGQIGFHSVLNEGTTFHIKLPAFDA</sequence>
<dbReference type="InterPro" id="IPR003594">
    <property type="entry name" value="HATPase_dom"/>
</dbReference>
<dbReference type="Gene3D" id="1.10.287.130">
    <property type="match status" value="1"/>
</dbReference>
<comment type="caution">
    <text evidence="12">The sequence shown here is derived from an EMBL/GenBank/DDBJ whole genome shotgun (WGS) entry which is preliminary data.</text>
</comment>
<dbReference type="GO" id="GO:0005886">
    <property type="term" value="C:plasma membrane"/>
    <property type="evidence" value="ECO:0007669"/>
    <property type="project" value="UniProtKB-SubCell"/>
</dbReference>